<dbReference type="Proteomes" id="UP000189681">
    <property type="component" value="Unassembled WGS sequence"/>
</dbReference>
<dbReference type="STRING" id="1004156.AYP45_05655"/>
<accession>A0A1V4AVE7</accession>
<dbReference type="EMBL" id="AYTS01000048">
    <property type="protein sequence ID" value="OOP57049.1"/>
    <property type="molecule type" value="Genomic_DNA"/>
</dbReference>
<comment type="caution">
    <text evidence="1">The sequence shown here is derived from an EMBL/GenBank/DDBJ whole genome shotgun (WGS) entry which is preliminary data.</text>
</comment>
<evidence type="ECO:0000313" key="2">
    <source>
        <dbReference type="Proteomes" id="UP000189681"/>
    </source>
</evidence>
<evidence type="ECO:0000313" key="1">
    <source>
        <dbReference type="EMBL" id="OOP57049.1"/>
    </source>
</evidence>
<dbReference type="AlphaFoldDB" id="A0A1V4AVE7"/>
<gene>
    <name evidence="1" type="ORF">AYP45_05655</name>
</gene>
<proteinExistence type="predicted"/>
<organism evidence="1 2">
    <name type="scientific">Candidatus Brocadia carolinensis</name>
    <dbReference type="NCBI Taxonomy" id="1004156"/>
    <lineage>
        <taxon>Bacteria</taxon>
        <taxon>Pseudomonadati</taxon>
        <taxon>Planctomycetota</taxon>
        <taxon>Candidatus Brocadiia</taxon>
        <taxon>Candidatus Brocadiales</taxon>
        <taxon>Candidatus Brocadiaceae</taxon>
        <taxon>Candidatus Brocadia</taxon>
    </lineage>
</organism>
<name>A0A1V4AVE7_9BACT</name>
<protein>
    <submittedName>
        <fullName evidence="1">Uncharacterized protein</fullName>
    </submittedName>
</protein>
<reference evidence="1 2" key="1">
    <citation type="journal article" date="2017" name="Water Res.">
        <title>Discovery and metagenomic analysis of an anammox bacterial enrichment related to Candidatus "Brocadia caroliniensis" in a full-scale glycerol-fed nitritation-denitritation separate centrate treatment process.</title>
        <authorList>
            <person name="Park H."/>
            <person name="Brotto A.C."/>
            <person name="van Loosdrecht M.C."/>
            <person name="Chandran K."/>
        </authorList>
    </citation>
    <scope>NUCLEOTIDE SEQUENCE [LARGE SCALE GENOMIC DNA]</scope>
    <source>
        <strain evidence="1">26THWARD</strain>
    </source>
</reference>
<sequence>MSEIKMLYPVFKGLFKDVKAKDKNKICVQGKISFLVCRNGVYAFSVNVFRMTLLRGNGIG</sequence>